<name>A0AAN1WIT1_9GAMM</name>
<gene>
    <name evidence="1" type="ORF">MARGE09_P2569</name>
</gene>
<dbReference type="SUPFAM" id="SSF51905">
    <property type="entry name" value="FAD/NAD(P)-binding domain"/>
    <property type="match status" value="1"/>
</dbReference>
<accession>A0AAN1WIT1</accession>
<dbReference type="Proteomes" id="UP001320119">
    <property type="component" value="Chromosome"/>
</dbReference>
<evidence type="ECO:0000313" key="2">
    <source>
        <dbReference type="Proteomes" id="UP001320119"/>
    </source>
</evidence>
<evidence type="ECO:0000313" key="1">
    <source>
        <dbReference type="EMBL" id="BCD98368.1"/>
    </source>
</evidence>
<dbReference type="InterPro" id="IPR036188">
    <property type="entry name" value="FAD/NAD-bd_sf"/>
</dbReference>
<sequence length="340" mass="38301">MWFRKQKNNPCDYDLAVVGDTLGGYVAVLAALEQGLRVVWLRSECGTGYSIETEPARFDSLSPEGARYLAHILAPADIEHLQRGRFGGINRNGIYSPFNQALGCGFQFSIVALKQLLMQKIVPRAKIIQNADAIFAFDRNCLRISTHTTPEHILCHWAINAEGEFSQFSRQMPTYLSEDLWVVRNFGDRSMHYAGDVFFCEDDISWRWIAYDDEGLACETRWRKPRTGISIPHNAINARWYKRACCLEYYDEQLRPVILIGSTFFRVDPACGLGATLQVKSALYAVACIARCLSGSVQAPGELASYQAMMDATFNEVAQPMADFYQAYGVRAGKYYTVVT</sequence>
<proteinExistence type="predicted"/>
<dbReference type="EMBL" id="AP023086">
    <property type="protein sequence ID" value="BCD98368.1"/>
    <property type="molecule type" value="Genomic_DNA"/>
</dbReference>
<protein>
    <submittedName>
        <fullName evidence="1">Uncharacterized protein</fullName>
    </submittedName>
</protein>
<dbReference type="AlphaFoldDB" id="A0AAN1WIT1"/>
<dbReference type="KEGG" id="marq:MARGE09_P2569"/>
<dbReference type="RefSeq" id="WP_236982658.1">
    <property type="nucleotide sequence ID" value="NZ_AP023086.1"/>
</dbReference>
<organism evidence="1 2">
    <name type="scientific">Marinagarivorans cellulosilyticus</name>
    <dbReference type="NCBI Taxonomy" id="2721545"/>
    <lineage>
        <taxon>Bacteria</taxon>
        <taxon>Pseudomonadati</taxon>
        <taxon>Pseudomonadota</taxon>
        <taxon>Gammaproteobacteria</taxon>
        <taxon>Cellvibrionales</taxon>
        <taxon>Cellvibrionaceae</taxon>
        <taxon>Marinagarivorans</taxon>
    </lineage>
</organism>
<reference evidence="1 2" key="1">
    <citation type="journal article" date="2022" name="IScience">
        <title>An ultrasensitive nanofiber-based assay for enzymatic hydrolysis and deep-sea microbial degradation of cellulose.</title>
        <authorList>
            <person name="Tsudome M."/>
            <person name="Tachioka M."/>
            <person name="Miyazaki M."/>
            <person name="Uchimura K."/>
            <person name="Tsuda M."/>
            <person name="Takaki Y."/>
            <person name="Deguchi S."/>
        </authorList>
    </citation>
    <scope>NUCLEOTIDE SEQUENCE [LARGE SCALE GENOMIC DNA]</scope>
    <source>
        <strain evidence="1 2">GE09</strain>
    </source>
</reference>
<keyword evidence="2" id="KW-1185">Reference proteome</keyword>